<dbReference type="OrthoDB" id="2376882at2"/>
<keyword evidence="2" id="KW-1185">Reference proteome</keyword>
<gene>
    <name evidence="1" type="ORF">BG53_07075</name>
</gene>
<protein>
    <submittedName>
        <fullName evidence="1">YolD-like protein</fullName>
    </submittedName>
</protein>
<dbReference type="RefSeq" id="WP_036584752.1">
    <property type="nucleotide sequence ID" value="NZ_KK082174.1"/>
</dbReference>
<dbReference type="Proteomes" id="UP000053750">
    <property type="component" value="Unassembled WGS sequence"/>
</dbReference>
<evidence type="ECO:0000313" key="1">
    <source>
        <dbReference type="EMBL" id="EXX86115.1"/>
    </source>
</evidence>
<dbReference type="AlphaFoldDB" id="A0A9W5W6A3"/>
<comment type="caution">
    <text evidence="1">The sequence shown here is derived from an EMBL/GenBank/DDBJ whole genome shotgun (WGS) entry which is preliminary data.</text>
</comment>
<organism evidence="1 2">
    <name type="scientific">Paenibacillus darwinianus</name>
    <dbReference type="NCBI Taxonomy" id="1380763"/>
    <lineage>
        <taxon>Bacteria</taxon>
        <taxon>Bacillati</taxon>
        <taxon>Bacillota</taxon>
        <taxon>Bacilli</taxon>
        <taxon>Bacillales</taxon>
        <taxon>Paenibacillaceae</taxon>
        <taxon>Paenibacillus</taxon>
    </lineage>
</organism>
<dbReference type="InterPro" id="IPR014962">
    <property type="entry name" value="YolD"/>
</dbReference>
<name>A0A9W5W6A3_9BACL</name>
<dbReference type="Pfam" id="PF08863">
    <property type="entry name" value="YolD"/>
    <property type="match status" value="1"/>
</dbReference>
<proteinExistence type="predicted"/>
<reference evidence="1 2" key="1">
    <citation type="submission" date="2014-02" db="EMBL/GenBank/DDBJ databases">
        <title>Genome sequence of Paenibacillus darwinianus reveals adaptive mechanisms for survival in Antarctic soils.</title>
        <authorList>
            <person name="Dsouza M."/>
            <person name="Taylor M.W."/>
            <person name="Turner S.J."/>
            <person name="Aislabie J."/>
        </authorList>
    </citation>
    <scope>NUCLEOTIDE SEQUENCE [LARGE SCALE GENOMIC DNA]</scope>
    <source>
        <strain evidence="1 2">CE1</strain>
    </source>
</reference>
<accession>A0A9W5W6A3</accession>
<sequence length="111" mass="13054">MAKENKLTTGSNLLWEGSRMMLPEHKERHVRHRQGLTRRERAELDESEWERIGRMMADSVQQGISLRIALFDAYEDREVIGVVDRVDRRRGRFLVAGRWYNEADIQGVEEG</sequence>
<dbReference type="EMBL" id="JFHU01000200">
    <property type="protein sequence ID" value="EXX86115.1"/>
    <property type="molecule type" value="Genomic_DNA"/>
</dbReference>
<evidence type="ECO:0000313" key="2">
    <source>
        <dbReference type="Proteomes" id="UP000053750"/>
    </source>
</evidence>